<feature type="compositionally biased region" description="Pro residues" evidence="1">
    <location>
        <begin position="126"/>
        <end position="139"/>
    </location>
</feature>
<gene>
    <name evidence="2" type="ORF">L211DRAFT_534527</name>
</gene>
<name>A0A3N4LWY5_9PEZI</name>
<organism evidence="2 3">
    <name type="scientific">Terfezia boudieri ATCC MYA-4762</name>
    <dbReference type="NCBI Taxonomy" id="1051890"/>
    <lineage>
        <taxon>Eukaryota</taxon>
        <taxon>Fungi</taxon>
        <taxon>Dikarya</taxon>
        <taxon>Ascomycota</taxon>
        <taxon>Pezizomycotina</taxon>
        <taxon>Pezizomycetes</taxon>
        <taxon>Pezizales</taxon>
        <taxon>Pezizaceae</taxon>
        <taxon>Terfezia</taxon>
    </lineage>
</organism>
<reference evidence="2 3" key="1">
    <citation type="journal article" date="2018" name="Nat. Ecol. Evol.">
        <title>Pezizomycetes genomes reveal the molecular basis of ectomycorrhizal truffle lifestyle.</title>
        <authorList>
            <person name="Murat C."/>
            <person name="Payen T."/>
            <person name="Noel B."/>
            <person name="Kuo A."/>
            <person name="Morin E."/>
            <person name="Chen J."/>
            <person name="Kohler A."/>
            <person name="Krizsan K."/>
            <person name="Balestrini R."/>
            <person name="Da Silva C."/>
            <person name="Montanini B."/>
            <person name="Hainaut M."/>
            <person name="Levati E."/>
            <person name="Barry K.W."/>
            <person name="Belfiori B."/>
            <person name="Cichocki N."/>
            <person name="Clum A."/>
            <person name="Dockter R.B."/>
            <person name="Fauchery L."/>
            <person name="Guy J."/>
            <person name="Iotti M."/>
            <person name="Le Tacon F."/>
            <person name="Lindquist E.A."/>
            <person name="Lipzen A."/>
            <person name="Malagnac F."/>
            <person name="Mello A."/>
            <person name="Molinier V."/>
            <person name="Miyauchi S."/>
            <person name="Poulain J."/>
            <person name="Riccioni C."/>
            <person name="Rubini A."/>
            <person name="Sitrit Y."/>
            <person name="Splivallo R."/>
            <person name="Traeger S."/>
            <person name="Wang M."/>
            <person name="Zifcakova L."/>
            <person name="Wipf D."/>
            <person name="Zambonelli A."/>
            <person name="Paolocci F."/>
            <person name="Nowrousian M."/>
            <person name="Ottonello S."/>
            <person name="Baldrian P."/>
            <person name="Spatafora J.W."/>
            <person name="Henrissat B."/>
            <person name="Nagy L.G."/>
            <person name="Aury J.M."/>
            <person name="Wincker P."/>
            <person name="Grigoriev I.V."/>
            <person name="Bonfante P."/>
            <person name="Martin F.M."/>
        </authorList>
    </citation>
    <scope>NUCLEOTIDE SEQUENCE [LARGE SCALE GENOMIC DNA]</scope>
    <source>
        <strain evidence="2 3">ATCC MYA-4762</strain>
    </source>
</reference>
<sequence length="717" mass="79426">MDSSSHKNPFDTETEAELDTEDEITDDDGDMHNIKRRMDNVEQPGSGMQPLPPPPRIVRIDDGSTTPPASLEPFLNKTNKDQGNDRKNNSSPPLQTLHHHHPPHTDVNYQYDHPARRRGRNNSTPPEAPEPPPETPSPTPTFVQVANAPKVDLELQMPRPVPGIPAIRLDPSARKRVEDDDTSTIADSDHHRPDSDAGHRGQPGATPFYPKFSKLKENHRPIDIKNLTSIIAAFMKSGSSPDSGPDIPQFLHMAYDVLDKATHSPSLDTYLSDARRRLDTRTNQMTMKFNTEAVARKQQQVAQVDSYYNRGATYEEVESIDKRFQQEEAQRKIEAEAQIYQIFENDYVEIAYKDVKGQLEFLGGRWYDEVKTWLLNTAAGAAGAAESAGRPQLSGTAMHYYLLLEAVDLLNKLHVSMEDHEHVLQGLVSDRNQRYLQVSISPLIMQGNTEDAAEAERRFWMDEQGRGLVARADSVKRASDHVAAVERIVSDFIKGLKCKFEEVVRETYDVIFKLPPSTLQTQLFRRFFDDIGSNKITMVHLPDGENLAVPLEIIGVIGDSVQTLSDIVGLIKDYNRKNGVTAPQITSNSVTAGLALVLPGALKRLSEEQGRTVADVLEESMDVVRRLGALVAALKKDPGSSGSSVAGTGPHGLLMSPVGYSAQIPGAAFSPVGQTAQLQLQMAALQSVQQHTHAQQQGQAQRQQQQHNRARVGVECM</sequence>
<evidence type="ECO:0000256" key="1">
    <source>
        <dbReference type="SAM" id="MobiDB-lite"/>
    </source>
</evidence>
<feature type="compositionally biased region" description="Basic and acidic residues" evidence="1">
    <location>
        <begin position="30"/>
        <end position="40"/>
    </location>
</feature>
<feature type="compositionally biased region" description="Low complexity" evidence="1">
    <location>
        <begin position="693"/>
        <end position="707"/>
    </location>
</feature>
<evidence type="ECO:0000313" key="3">
    <source>
        <dbReference type="Proteomes" id="UP000267821"/>
    </source>
</evidence>
<dbReference type="OrthoDB" id="5381659at2759"/>
<protein>
    <submittedName>
        <fullName evidence="2">Uncharacterized protein</fullName>
    </submittedName>
</protein>
<dbReference type="AlphaFoldDB" id="A0A3N4LWY5"/>
<accession>A0A3N4LWY5</accession>
<proteinExistence type="predicted"/>
<evidence type="ECO:0000313" key="2">
    <source>
        <dbReference type="EMBL" id="RPB27320.1"/>
    </source>
</evidence>
<feature type="compositionally biased region" description="Basic and acidic residues" evidence="1">
    <location>
        <begin position="78"/>
        <end position="88"/>
    </location>
</feature>
<feature type="compositionally biased region" description="Basic and acidic residues" evidence="1">
    <location>
        <begin position="1"/>
        <end position="10"/>
    </location>
</feature>
<keyword evidence="3" id="KW-1185">Reference proteome</keyword>
<dbReference type="InParanoid" id="A0A3N4LWY5"/>
<dbReference type="Proteomes" id="UP000267821">
    <property type="component" value="Unassembled WGS sequence"/>
</dbReference>
<feature type="region of interest" description="Disordered" evidence="1">
    <location>
        <begin position="1"/>
        <end position="209"/>
    </location>
</feature>
<feature type="region of interest" description="Disordered" evidence="1">
    <location>
        <begin position="693"/>
        <end position="717"/>
    </location>
</feature>
<dbReference type="EMBL" id="ML121531">
    <property type="protein sequence ID" value="RPB27320.1"/>
    <property type="molecule type" value="Genomic_DNA"/>
</dbReference>
<feature type="compositionally biased region" description="Acidic residues" evidence="1">
    <location>
        <begin position="12"/>
        <end position="29"/>
    </location>
</feature>
<feature type="compositionally biased region" description="Basic and acidic residues" evidence="1">
    <location>
        <begin position="187"/>
        <end position="199"/>
    </location>
</feature>